<feature type="transmembrane region" description="Helical" evidence="1">
    <location>
        <begin position="37"/>
        <end position="65"/>
    </location>
</feature>
<keyword evidence="3" id="KW-1185">Reference proteome</keyword>
<keyword evidence="1" id="KW-0812">Transmembrane</keyword>
<dbReference type="RefSeq" id="WP_188581997.1">
    <property type="nucleotide sequence ID" value="NZ_BMCT01000006.1"/>
</dbReference>
<accession>A0A917FGA8</accession>
<keyword evidence="1" id="KW-0472">Membrane</keyword>
<dbReference type="AlphaFoldDB" id="A0A917FGA8"/>
<dbReference type="Proteomes" id="UP000606044">
    <property type="component" value="Unassembled WGS sequence"/>
</dbReference>
<feature type="transmembrane region" description="Helical" evidence="1">
    <location>
        <begin position="7"/>
        <end position="25"/>
    </location>
</feature>
<protein>
    <submittedName>
        <fullName evidence="2">Uncharacterized protein</fullName>
    </submittedName>
</protein>
<name>A0A917FGA8_9HYPH</name>
<evidence type="ECO:0000313" key="3">
    <source>
        <dbReference type="Proteomes" id="UP000606044"/>
    </source>
</evidence>
<evidence type="ECO:0000313" key="2">
    <source>
        <dbReference type="EMBL" id="GGF76659.1"/>
    </source>
</evidence>
<dbReference type="EMBL" id="BMCT01000006">
    <property type="protein sequence ID" value="GGF76659.1"/>
    <property type="molecule type" value="Genomic_DNA"/>
</dbReference>
<reference evidence="2" key="2">
    <citation type="submission" date="2020-09" db="EMBL/GenBank/DDBJ databases">
        <authorList>
            <person name="Sun Q."/>
            <person name="Sedlacek I."/>
        </authorList>
    </citation>
    <scope>NUCLEOTIDE SEQUENCE</scope>
    <source>
        <strain evidence="2">CCM 7897</strain>
    </source>
</reference>
<keyword evidence="1" id="KW-1133">Transmembrane helix</keyword>
<organism evidence="2 3">
    <name type="scientific">Azorhizobium oxalatiphilum</name>
    <dbReference type="NCBI Taxonomy" id="980631"/>
    <lineage>
        <taxon>Bacteria</taxon>
        <taxon>Pseudomonadati</taxon>
        <taxon>Pseudomonadota</taxon>
        <taxon>Alphaproteobacteria</taxon>
        <taxon>Hyphomicrobiales</taxon>
        <taxon>Xanthobacteraceae</taxon>
        <taxon>Azorhizobium</taxon>
    </lineage>
</organism>
<proteinExistence type="predicted"/>
<comment type="caution">
    <text evidence="2">The sequence shown here is derived from an EMBL/GenBank/DDBJ whole genome shotgun (WGS) entry which is preliminary data.</text>
</comment>
<reference evidence="2" key="1">
    <citation type="journal article" date="2014" name="Int. J. Syst. Evol. Microbiol.">
        <title>Complete genome sequence of Corynebacterium casei LMG S-19264T (=DSM 44701T), isolated from a smear-ripened cheese.</title>
        <authorList>
            <consortium name="US DOE Joint Genome Institute (JGI-PGF)"/>
            <person name="Walter F."/>
            <person name="Albersmeier A."/>
            <person name="Kalinowski J."/>
            <person name="Ruckert C."/>
        </authorList>
    </citation>
    <scope>NUCLEOTIDE SEQUENCE</scope>
    <source>
        <strain evidence="2">CCM 7897</strain>
    </source>
</reference>
<sequence>MSIYVRSWLFALWSALVLISFPWWLPLLRGTLGPVGLLFGAAFWLGHGLAALYLFACPTCGLSLFSSGKGLITGRSPIPRRRCGHCGRDHTAVE</sequence>
<evidence type="ECO:0000256" key="1">
    <source>
        <dbReference type="SAM" id="Phobius"/>
    </source>
</evidence>
<gene>
    <name evidence="2" type="ORF">GCM10007301_40680</name>
</gene>